<organism evidence="2 3">
    <name type="scientific">Dreissena polymorpha</name>
    <name type="common">Zebra mussel</name>
    <name type="synonym">Mytilus polymorpha</name>
    <dbReference type="NCBI Taxonomy" id="45954"/>
    <lineage>
        <taxon>Eukaryota</taxon>
        <taxon>Metazoa</taxon>
        <taxon>Spiralia</taxon>
        <taxon>Lophotrochozoa</taxon>
        <taxon>Mollusca</taxon>
        <taxon>Bivalvia</taxon>
        <taxon>Autobranchia</taxon>
        <taxon>Heteroconchia</taxon>
        <taxon>Euheterodonta</taxon>
        <taxon>Imparidentia</taxon>
        <taxon>Neoheterodontei</taxon>
        <taxon>Myida</taxon>
        <taxon>Dreissenoidea</taxon>
        <taxon>Dreissenidae</taxon>
        <taxon>Dreissena</taxon>
    </lineage>
</organism>
<protein>
    <submittedName>
        <fullName evidence="2">Uncharacterized protein</fullName>
    </submittedName>
</protein>
<sequence length="130" mass="14127">MGGKHNFVSNSANVHVGMPAQHGNTATLAAFHYENGKPNYDISVDMPGEHANTGSLPVHRGTRGKPEHYQEPTAPASTNPGSEITAGSSRRRFEVCVLDRWKKRQKSARFSAAKCRQRPAVASFRSAPLS</sequence>
<name>A0A9D4HF06_DREPO</name>
<feature type="region of interest" description="Disordered" evidence="1">
    <location>
        <begin position="42"/>
        <end position="89"/>
    </location>
</feature>
<comment type="caution">
    <text evidence="2">The sequence shown here is derived from an EMBL/GenBank/DDBJ whole genome shotgun (WGS) entry which is preliminary data.</text>
</comment>
<evidence type="ECO:0000313" key="3">
    <source>
        <dbReference type="Proteomes" id="UP000828390"/>
    </source>
</evidence>
<dbReference type="Proteomes" id="UP000828390">
    <property type="component" value="Unassembled WGS sequence"/>
</dbReference>
<proteinExistence type="predicted"/>
<feature type="compositionally biased region" description="Polar residues" evidence="1">
    <location>
        <begin position="75"/>
        <end position="88"/>
    </location>
</feature>
<dbReference type="EMBL" id="JAIWYP010000004">
    <property type="protein sequence ID" value="KAH3830687.1"/>
    <property type="molecule type" value="Genomic_DNA"/>
</dbReference>
<reference evidence="2" key="1">
    <citation type="journal article" date="2019" name="bioRxiv">
        <title>The Genome of the Zebra Mussel, Dreissena polymorpha: A Resource for Invasive Species Research.</title>
        <authorList>
            <person name="McCartney M.A."/>
            <person name="Auch B."/>
            <person name="Kono T."/>
            <person name="Mallez S."/>
            <person name="Zhang Y."/>
            <person name="Obille A."/>
            <person name="Becker A."/>
            <person name="Abrahante J.E."/>
            <person name="Garbe J."/>
            <person name="Badalamenti J.P."/>
            <person name="Herman A."/>
            <person name="Mangelson H."/>
            <person name="Liachko I."/>
            <person name="Sullivan S."/>
            <person name="Sone E.D."/>
            <person name="Koren S."/>
            <person name="Silverstein K.A.T."/>
            <person name="Beckman K.B."/>
            <person name="Gohl D.M."/>
        </authorList>
    </citation>
    <scope>NUCLEOTIDE SEQUENCE</scope>
    <source>
        <strain evidence="2">Duluth1</strain>
        <tissue evidence="2">Whole animal</tissue>
    </source>
</reference>
<evidence type="ECO:0000256" key="1">
    <source>
        <dbReference type="SAM" id="MobiDB-lite"/>
    </source>
</evidence>
<gene>
    <name evidence="2" type="ORF">DPMN_103933</name>
</gene>
<evidence type="ECO:0000313" key="2">
    <source>
        <dbReference type="EMBL" id="KAH3830687.1"/>
    </source>
</evidence>
<keyword evidence="3" id="KW-1185">Reference proteome</keyword>
<feature type="region of interest" description="Disordered" evidence="1">
    <location>
        <begin position="107"/>
        <end position="130"/>
    </location>
</feature>
<dbReference type="AlphaFoldDB" id="A0A9D4HF06"/>
<accession>A0A9D4HF06</accession>
<reference evidence="2" key="2">
    <citation type="submission" date="2020-11" db="EMBL/GenBank/DDBJ databases">
        <authorList>
            <person name="McCartney M.A."/>
            <person name="Auch B."/>
            <person name="Kono T."/>
            <person name="Mallez S."/>
            <person name="Becker A."/>
            <person name="Gohl D.M."/>
            <person name="Silverstein K.A.T."/>
            <person name="Koren S."/>
            <person name="Bechman K.B."/>
            <person name="Herman A."/>
            <person name="Abrahante J.E."/>
            <person name="Garbe J."/>
        </authorList>
    </citation>
    <scope>NUCLEOTIDE SEQUENCE</scope>
    <source>
        <strain evidence="2">Duluth1</strain>
        <tissue evidence="2">Whole animal</tissue>
    </source>
</reference>